<sequence>MKILKLALILCFVGGIDYKVGNDSLFLSNAYAADCVATNNLSETAQSYISRCRKGSINSEFPGEMYSKTLKEIKSGISAVYKKAWKLLNDGRFAK</sequence>
<evidence type="ECO:0000313" key="3">
    <source>
        <dbReference type="Proteomes" id="UP000294721"/>
    </source>
</evidence>
<reference evidence="2" key="3">
    <citation type="journal article" date="2022" name="Res Sq">
        <title>Evolution of multicellular longitudinally dividing oral cavity symbionts (Neisseriaceae).</title>
        <authorList>
            <person name="Nyongesa S."/>
            <person name="Weber P."/>
            <person name="Bernet E."/>
            <person name="Pullido F."/>
            <person name="Nieckarz M."/>
            <person name="Delaby M."/>
            <person name="Nieves C."/>
            <person name="Viehboeck T."/>
            <person name="Krause N."/>
            <person name="Rivera-Millot A."/>
            <person name="Nakamura A."/>
            <person name="Vischer N."/>
            <person name="VanNieuwenhze M."/>
            <person name="Brun Y."/>
            <person name="Cava F."/>
            <person name="Bulgheresi S."/>
            <person name="Veyrier F."/>
        </authorList>
    </citation>
    <scope>NUCLEOTIDE SEQUENCE</scope>
    <source>
        <strain evidence="2">1258/02</strain>
    </source>
</reference>
<evidence type="ECO:0000313" key="4">
    <source>
        <dbReference type="Proteomes" id="UP000829756"/>
    </source>
</evidence>
<gene>
    <name evidence="1" type="ORF">EV680_10487</name>
    <name evidence="2" type="ORF">LVJ78_10435</name>
</gene>
<organism evidence="2 4">
    <name type="scientific">Uruburuella suis</name>
    <dbReference type="NCBI Taxonomy" id="252130"/>
    <lineage>
        <taxon>Bacteria</taxon>
        <taxon>Pseudomonadati</taxon>
        <taxon>Pseudomonadota</taxon>
        <taxon>Betaproteobacteria</taxon>
        <taxon>Neisseriales</taxon>
        <taxon>Neisseriaceae</taxon>
        <taxon>Uruburuella</taxon>
    </lineage>
</organism>
<dbReference type="Proteomes" id="UP000294721">
    <property type="component" value="Unassembled WGS sequence"/>
</dbReference>
<dbReference type="EMBL" id="SLXE01000004">
    <property type="protein sequence ID" value="TCP09222.1"/>
    <property type="molecule type" value="Genomic_DNA"/>
</dbReference>
<name>A0AAE9GU86_9NEIS</name>
<dbReference type="AlphaFoldDB" id="A0AAE9GU86"/>
<dbReference type="EMBL" id="CP091507">
    <property type="protein sequence ID" value="UOO79099.1"/>
    <property type="molecule type" value="Genomic_DNA"/>
</dbReference>
<dbReference type="RefSeq" id="WP_132952922.1">
    <property type="nucleotide sequence ID" value="NZ_CP091507.1"/>
</dbReference>
<keyword evidence="3" id="KW-1185">Reference proteome</keyword>
<dbReference type="KEGG" id="usu:LVJ78_10435"/>
<reference evidence="2" key="2">
    <citation type="submission" date="2021-12" db="EMBL/GenBank/DDBJ databases">
        <authorList>
            <person name="Veyrier F.J."/>
        </authorList>
    </citation>
    <scope>NUCLEOTIDE SEQUENCE</scope>
    <source>
        <strain evidence="2">1258/02</strain>
    </source>
</reference>
<evidence type="ECO:0000313" key="2">
    <source>
        <dbReference type="EMBL" id="UOO79099.1"/>
    </source>
</evidence>
<proteinExistence type="predicted"/>
<evidence type="ECO:0000313" key="1">
    <source>
        <dbReference type="EMBL" id="TCP09222.1"/>
    </source>
</evidence>
<reference evidence="1 3" key="1">
    <citation type="submission" date="2019-03" db="EMBL/GenBank/DDBJ databases">
        <title>Genomic Encyclopedia of Type Strains, Phase IV (KMG-IV): sequencing the most valuable type-strain genomes for metagenomic binning, comparative biology and taxonomic classification.</title>
        <authorList>
            <person name="Goeker M."/>
        </authorList>
    </citation>
    <scope>NUCLEOTIDE SEQUENCE [LARGE SCALE GENOMIC DNA]</scope>
    <source>
        <strain evidence="1 3">DSM 17474</strain>
    </source>
</reference>
<protein>
    <submittedName>
        <fullName evidence="2">Uncharacterized protein</fullName>
    </submittedName>
</protein>
<accession>A0AAE9GU86</accession>
<dbReference type="Proteomes" id="UP000829756">
    <property type="component" value="Chromosome"/>
</dbReference>